<sequence length="440" mass="47171">MQRLYEDHAYSDAPLSGCLWTADAAPARAAFDGPQSTEVAVIGGGFTGLSAALHLAEAGTEVTLLEARHIGWGASGRNGGFCCLGGGMISNPQLARRFGPEAPAIYRAAEKAAVALVAERLARHGIDAETHSEGETLLAHTPRHMAALRRELPHVAEVYGVTPQLHEPADLAGLGITGPFHGGMTIPLGFALNPRKYVNGLAGAAEAAGARLHDASPVTAITQGDGFTLTTPKGPLKAKRLILATNGYSSDDIPGWLRARYMPLQSNILATRPLTEAELSAQGWTSRQMAYDTRRLLHYFRLLPDNRFLFGMRGGTFTTPRANAQFRCKIEADCDAMFPAWAQVERPHFWSGLVCLARNRTPFVGPIPEMPGAFAGLAFHGNGVAMGSYAGRLLADLVRDKQPDAPYPAAFATPPRRFPLGRHRRALLALATGVMSLLDR</sequence>
<dbReference type="AlphaFoldDB" id="A0A975W949"/>
<dbReference type="InterPro" id="IPR036188">
    <property type="entry name" value="FAD/NAD-bd_sf"/>
</dbReference>
<reference evidence="3 4" key="1">
    <citation type="submission" date="2016-10" db="EMBL/GenBank/DDBJ databases">
        <authorList>
            <person name="Varghese N."/>
            <person name="Submissions S."/>
        </authorList>
    </citation>
    <scope>NUCLEOTIDE SEQUENCE [LARGE SCALE GENOMIC DNA]</scope>
    <source>
        <strain evidence="3 4">FF3</strain>
    </source>
</reference>
<dbReference type="RefSeq" id="WP_074836015.1">
    <property type="nucleotide sequence ID" value="NZ_FNYY01000004.1"/>
</dbReference>
<dbReference type="SUPFAM" id="SSF51905">
    <property type="entry name" value="FAD/NAD(P)-binding domain"/>
    <property type="match status" value="1"/>
</dbReference>
<dbReference type="GeneID" id="80817897"/>
<dbReference type="Proteomes" id="UP000182932">
    <property type="component" value="Unassembled WGS sequence"/>
</dbReference>
<comment type="caution">
    <text evidence="3">The sequence shown here is derived from an EMBL/GenBank/DDBJ whole genome shotgun (WGS) entry which is preliminary data.</text>
</comment>
<dbReference type="Pfam" id="PF01266">
    <property type="entry name" value="DAO"/>
    <property type="match status" value="1"/>
</dbReference>
<dbReference type="GO" id="GO:0016491">
    <property type="term" value="F:oxidoreductase activity"/>
    <property type="evidence" value="ECO:0007669"/>
    <property type="project" value="UniProtKB-KW"/>
</dbReference>
<dbReference type="PANTHER" id="PTHR13847:SF281">
    <property type="entry name" value="FAD DEPENDENT OXIDOREDUCTASE DOMAIN-CONTAINING PROTEIN"/>
    <property type="match status" value="1"/>
</dbReference>
<proteinExistence type="predicted"/>
<evidence type="ECO:0000259" key="2">
    <source>
        <dbReference type="Pfam" id="PF01266"/>
    </source>
</evidence>
<evidence type="ECO:0000313" key="3">
    <source>
        <dbReference type="EMBL" id="SEJ25911.1"/>
    </source>
</evidence>
<name>A0A975W949_9RHOB</name>
<dbReference type="PANTHER" id="PTHR13847">
    <property type="entry name" value="SARCOSINE DEHYDROGENASE-RELATED"/>
    <property type="match status" value="1"/>
</dbReference>
<dbReference type="GO" id="GO:0005737">
    <property type="term" value="C:cytoplasm"/>
    <property type="evidence" value="ECO:0007669"/>
    <property type="project" value="TreeGrafter"/>
</dbReference>
<gene>
    <name evidence="3" type="ORF">SAMN04487940_104210</name>
</gene>
<evidence type="ECO:0000313" key="4">
    <source>
        <dbReference type="Proteomes" id="UP000182932"/>
    </source>
</evidence>
<dbReference type="Gene3D" id="3.50.50.60">
    <property type="entry name" value="FAD/NAD(P)-binding domain"/>
    <property type="match status" value="1"/>
</dbReference>
<dbReference type="InterPro" id="IPR006076">
    <property type="entry name" value="FAD-dep_OxRdtase"/>
</dbReference>
<keyword evidence="1" id="KW-0560">Oxidoreductase</keyword>
<accession>A0A975W949</accession>
<dbReference type="Gene3D" id="3.30.9.10">
    <property type="entry name" value="D-Amino Acid Oxidase, subunit A, domain 2"/>
    <property type="match status" value="1"/>
</dbReference>
<feature type="domain" description="FAD dependent oxidoreductase" evidence="2">
    <location>
        <begin position="39"/>
        <end position="397"/>
    </location>
</feature>
<protein>
    <submittedName>
        <fullName evidence="3">Glycine/D-amino acid oxidase</fullName>
    </submittedName>
</protein>
<evidence type="ECO:0000256" key="1">
    <source>
        <dbReference type="ARBA" id="ARBA00023002"/>
    </source>
</evidence>
<organism evidence="3 4">
    <name type="scientific">Marinovum algicola</name>
    <dbReference type="NCBI Taxonomy" id="42444"/>
    <lineage>
        <taxon>Bacteria</taxon>
        <taxon>Pseudomonadati</taxon>
        <taxon>Pseudomonadota</taxon>
        <taxon>Alphaproteobacteria</taxon>
        <taxon>Rhodobacterales</taxon>
        <taxon>Roseobacteraceae</taxon>
        <taxon>Marinovum</taxon>
    </lineage>
</organism>
<keyword evidence="4" id="KW-1185">Reference proteome</keyword>
<dbReference type="EMBL" id="FNYY01000004">
    <property type="protein sequence ID" value="SEJ25911.1"/>
    <property type="molecule type" value="Genomic_DNA"/>
</dbReference>